<name>A0A4R3YQD6_9GAMM</name>
<proteinExistence type="predicted"/>
<protein>
    <submittedName>
        <fullName evidence="4">Cell division septation protein DedD</fullName>
    </submittedName>
</protein>
<dbReference type="InterPro" id="IPR052521">
    <property type="entry name" value="Cell_div_SPOR-domain"/>
</dbReference>
<feature type="compositionally biased region" description="Low complexity" evidence="1">
    <location>
        <begin position="248"/>
        <end position="283"/>
    </location>
</feature>
<keyword evidence="5" id="KW-1185">Reference proteome</keyword>
<dbReference type="GO" id="GO:0032506">
    <property type="term" value="P:cytokinetic process"/>
    <property type="evidence" value="ECO:0007669"/>
    <property type="project" value="TreeGrafter"/>
</dbReference>
<feature type="transmembrane region" description="Helical" evidence="2">
    <location>
        <begin position="25"/>
        <end position="43"/>
    </location>
</feature>
<reference evidence="4 5" key="1">
    <citation type="submission" date="2019-03" db="EMBL/GenBank/DDBJ databases">
        <title>Above-ground endophytic microbial communities from plants in different locations in the United States.</title>
        <authorList>
            <person name="Frank C."/>
        </authorList>
    </citation>
    <scope>NUCLEOTIDE SEQUENCE [LARGE SCALE GENOMIC DNA]</scope>
    <source>
        <strain evidence="4 5">LP_13_YM</strain>
    </source>
</reference>
<feature type="region of interest" description="Disordered" evidence="1">
    <location>
        <begin position="247"/>
        <end position="283"/>
    </location>
</feature>
<dbReference type="Proteomes" id="UP000295645">
    <property type="component" value="Unassembled WGS sequence"/>
</dbReference>
<keyword evidence="2" id="KW-0812">Transmembrane</keyword>
<dbReference type="InterPro" id="IPR007730">
    <property type="entry name" value="SPOR-like_dom"/>
</dbReference>
<evidence type="ECO:0000256" key="1">
    <source>
        <dbReference type="SAM" id="MobiDB-lite"/>
    </source>
</evidence>
<accession>A0A4R3YQD6</accession>
<dbReference type="AlphaFoldDB" id="A0A4R3YQD6"/>
<keyword evidence="2" id="KW-0472">Membrane</keyword>
<dbReference type="InterPro" id="IPR036680">
    <property type="entry name" value="SPOR-like_sf"/>
</dbReference>
<dbReference type="GO" id="GO:0042834">
    <property type="term" value="F:peptidoglycan binding"/>
    <property type="evidence" value="ECO:0007669"/>
    <property type="project" value="InterPro"/>
</dbReference>
<dbReference type="SUPFAM" id="SSF110997">
    <property type="entry name" value="Sporulation related repeat"/>
    <property type="match status" value="2"/>
</dbReference>
<keyword evidence="4" id="KW-0132">Cell division</keyword>
<evidence type="ECO:0000313" key="4">
    <source>
        <dbReference type="EMBL" id="TCV94630.1"/>
    </source>
</evidence>
<dbReference type="EMBL" id="SMCS01000003">
    <property type="protein sequence ID" value="TCV94630.1"/>
    <property type="molecule type" value="Genomic_DNA"/>
</dbReference>
<evidence type="ECO:0000313" key="5">
    <source>
        <dbReference type="Proteomes" id="UP000295645"/>
    </source>
</evidence>
<dbReference type="Gene3D" id="3.30.70.1070">
    <property type="entry name" value="Sporulation related repeat"/>
    <property type="match status" value="2"/>
</dbReference>
<gene>
    <name evidence="4" type="ORF">EC912_103115</name>
</gene>
<keyword evidence="4" id="KW-0131">Cell cycle</keyword>
<evidence type="ECO:0000256" key="2">
    <source>
        <dbReference type="SAM" id="Phobius"/>
    </source>
</evidence>
<dbReference type="PANTHER" id="PTHR38687">
    <property type="entry name" value="CELL DIVISION PROTEIN DEDD-RELATED"/>
    <property type="match status" value="1"/>
</dbReference>
<feature type="region of interest" description="Disordered" evidence="1">
    <location>
        <begin position="121"/>
        <end position="151"/>
    </location>
</feature>
<feature type="domain" description="SPOR" evidence="3">
    <location>
        <begin position="173"/>
        <end position="253"/>
    </location>
</feature>
<dbReference type="Pfam" id="PF05036">
    <property type="entry name" value="SPOR"/>
    <property type="match status" value="2"/>
</dbReference>
<keyword evidence="2" id="KW-1133">Transmembrane helix</keyword>
<comment type="caution">
    <text evidence="4">The sequence shown here is derived from an EMBL/GenBank/DDBJ whole genome shotgun (WGS) entry which is preliminary data.</text>
</comment>
<dbReference type="PROSITE" id="PS51724">
    <property type="entry name" value="SPOR"/>
    <property type="match status" value="2"/>
</dbReference>
<dbReference type="GO" id="GO:0032153">
    <property type="term" value="C:cell division site"/>
    <property type="evidence" value="ECO:0007669"/>
    <property type="project" value="TreeGrafter"/>
</dbReference>
<evidence type="ECO:0000259" key="3">
    <source>
        <dbReference type="PROSITE" id="PS51724"/>
    </source>
</evidence>
<dbReference type="PANTHER" id="PTHR38687:SF1">
    <property type="entry name" value="CELL DIVISION PROTEIN DEDD"/>
    <property type="match status" value="1"/>
</dbReference>
<feature type="domain" description="SPOR" evidence="3">
    <location>
        <begin position="285"/>
        <end position="365"/>
    </location>
</feature>
<dbReference type="GO" id="GO:0030428">
    <property type="term" value="C:cell septum"/>
    <property type="evidence" value="ECO:0007669"/>
    <property type="project" value="TreeGrafter"/>
</dbReference>
<organism evidence="4 5">
    <name type="scientific">Luteibacter rhizovicinus</name>
    <dbReference type="NCBI Taxonomy" id="242606"/>
    <lineage>
        <taxon>Bacteria</taxon>
        <taxon>Pseudomonadati</taxon>
        <taxon>Pseudomonadota</taxon>
        <taxon>Gammaproteobacteria</taxon>
        <taxon>Lysobacterales</taxon>
        <taxon>Rhodanobacteraceae</taxon>
        <taxon>Luteibacter</taxon>
    </lineage>
</organism>
<sequence length="366" mass="36532">MPDAGYNRGDTLSVSRMEPSLKTRLLGAAVLIALAVLFLPMIFSSAPPKTDADQTVSLEIPPAPDRELQTRTLDVAPNGAPASVAGAQVANGPVPQAPIAAAPAGDKLASVNIASRKPADALPEDFANQPQPKPASARSTPAPKPVTPVATAPVKPAAPVAATPVAPAEPAGTAARGSYTINLSAYADHAKADALVSKVRGLGYPVTASATTQAGKALTRVTAGPFESRTAAEAARLKITSSVPGVPASLSAGSSSQQADVAPRAPAPVAAAPAGASPAPAAASAPHAGGFAVQLAAVSSEVEATRLRDKVRAAGIAGYVDTVSSSSGAKLWRVRAGPQTQRDDAVRLKEQVKAKLGIDGVVVTAP</sequence>